<keyword evidence="1" id="KW-0732">Signal</keyword>
<protein>
    <submittedName>
        <fullName evidence="2">Uncharacterized protein</fullName>
    </submittedName>
</protein>
<dbReference type="EMBL" id="JACXAF010000009">
    <property type="protein sequence ID" value="MBD1389401.1"/>
    <property type="molecule type" value="Genomic_DNA"/>
</dbReference>
<evidence type="ECO:0000256" key="1">
    <source>
        <dbReference type="SAM" id="SignalP"/>
    </source>
</evidence>
<proteinExistence type="predicted"/>
<dbReference type="InterPro" id="IPR011042">
    <property type="entry name" value="6-blade_b-propeller_TolB-like"/>
</dbReference>
<organism evidence="2 3">
    <name type="scientific">Neiella litorisoli</name>
    <dbReference type="NCBI Taxonomy" id="2771431"/>
    <lineage>
        <taxon>Bacteria</taxon>
        <taxon>Pseudomonadati</taxon>
        <taxon>Pseudomonadota</taxon>
        <taxon>Gammaproteobacteria</taxon>
        <taxon>Alteromonadales</taxon>
        <taxon>Echinimonadaceae</taxon>
        <taxon>Neiella</taxon>
    </lineage>
</organism>
<sequence length="1078" mass="117392">MNSIVNACAMSVGVGLLCAPAAVASVELSQIIPLEHEISTDSSAYVVSHKTEVTVTLDGITEGTLTLNYTVNDQPVAFEVDLDSEQKYVSLLTNLFLARRDQLVSGGVTLAEAESVVAGELEAAFSIELPAESLLHINVNELYLDEAPAVGTDILLSAAMTDLNGWEPAAVADIVDDFAIDGVMNGSGSVLVERMQDTSTLDTAQHYHAVGDAAGIFAGGWMTTDLDTESASEWLHDDVVVVDASEVMSVDEENLQVEMVTSPPVGSLIVSEDIIGRVASHDALDNGNTQVQLEPVNSADVFRKNPLDSLSIADVIAHAVYRSENEEEAEQTTGGILPRKALKALRKSVLDCSWGVAEDMQPSAPVPTEIVSDKTGKAFSAWQFTLDIKANTSLAFAVGGDARHQIAEVALTVDDQLKLTPKCQLQVVVGFVPFRLAVDAPIAVETNLTDWLDSSSLAGQFEVIRGGFSVASSKTQVPADSYEGEELFGTVGVEFDLAIGRDLKLLVLDLLKLELNGYLGASSRPDGYNLTGFVNAFGEVRIGALGLIDGYMAQFSNSSAAPIRVNDVSANEDVLLLDMPRVRDTAPGESVGGKSDWPVSLHDARLMVSTSGTISENTPVYTTLSIDTFQSDDLHELAVINPLTNQPVNLNNVAFNPEGVWYGCAVLDAMSNGDEALFGDRVNEPWAATSCNQPFQFFTDPMPEEDRAWLSVLDTNDDPTRYYSPKVGWGQEGYWMADGSEFVGRKSTYPYATGLWRNDCWEESCTNVGMGYEGNHHYSSYLIDRNNVVWEQYITGNQYELRGEGPWFARYPAPCEYDHLPEDHDVCVNPPNYRVLARSGVSSRAVARPITFRGNSVIAHITDGGANGGIYRFHANGQMEWFIKDGARLADMSDNGKSAIYWQDYQLYLVGNDEPLTPAMPGSVAKLSGDGEWIYVSTNKTLSSVWVGNHYQLFRRPVDGGEWERVIDHDVYPVSVVHDSFLIDVSRSGRYAFFTSKGKWVAGEDYNRDTDAYVIDTQNMEVTWLAGRGHEVDGVSVNQMLPGTGEISANGKLALYGCVYNDLGRCMTRWALIKPTFD</sequence>
<dbReference type="Proteomes" id="UP000638014">
    <property type="component" value="Unassembled WGS sequence"/>
</dbReference>
<dbReference type="Gene3D" id="2.120.10.30">
    <property type="entry name" value="TolB, C-terminal domain"/>
    <property type="match status" value="1"/>
</dbReference>
<name>A0A8J6UG00_9GAMM</name>
<dbReference type="RefSeq" id="WP_191144509.1">
    <property type="nucleotide sequence ID" value="NZ_JACXAF010000009.1"/>
</dbReference>
<dbReference type="SUPFAM" id="SSF50969">
    <property type="entry name" value="YVTN repeat-like/Quinoprotein amine dehydrogenase"/>
    <property type="match status" value="1"/>
</dbReference>
<dbReference type="InterPro" id="IPR011044">
    <property type="entry name" value="Quino_amine_DH_bsu"/>
</dbReference>
<reference evidence="2" key="1">
    <citation type="submission" date="2020-09" db="EMBL/GenBank/DDBJ databases">
        <title>A novel bacterium of genus Neiella, isolated from South China Sea.</title>
        <authorList>
            <person name="Huang H."/>
            <person name="Mo K."/>
            <person name="Hu Y."/>
        </authorList>
    </citation>
    <scope>NUCLEOTIDE SEQUENCE</scope>
    <source>
        <strain evidence="2">HB171785</strain>
    </source>
</reference>
<accession>A0A8J6UG00</accession>
<keyword evidence="3" id="KW-1185">Reference proteome</keyword>
<comment type="caution">
    <text evidence="2">The sequence shown here is derived from an EMBL/GenBank/DDBJ whole genome shotgun (WGS) entry which is preliminary data.</text>
</comment>
<gene>
    <name evidence="2" type="ORF">IC617_08180</name>
</gene>
<feature type="signal peptide" evidence="1">
    <location>
        <begin position="1"/>
        <end position="24"/>
    </location>
</feature>
<evidence type="ECO:0000313" key="3">
    <source>
        <dbReference type="Proteomes" id="UP000638014"/>
    </source>
</evidence>
<evidence type="ECO:0000313" key="2">
    <source>
        <dbReference type="EMBL" id="MBD1389401.1"/>
    </source>
</evidence>
<feature type="chain" id="PRO_5035149542" evidence="1">
    <location>
        <begin position="25"/>
        <end position="1078"/>
    </location>
</feature>
<dbReference type="AlphaFoldDB" id="A0A8J6UG00"/>